<dbReference type="EMBL" id="FNQV01000007">
    <property type="protein sequence ID" value="SEA30764.1"/>
    <property type="molecule type" value="Genomic_DNA"/>
</dbReference>
<evidence type="ECO:0000313" key="2">
    <source>
        <dbReference type="EMBL" id="SEA30764.1"/>
    </source>
</evidence>
<proteinExistence type="predicted"/>
<keyword evidence="1" id="KW-0472">Membrane</keyword>
<accession>A0A1H4A5N5</accession>
<reference evidence="3" key="1">
    <citation type="submission" date="2016-10" db="EMBL/GenBank/DDBJ databases">
        <authorList>
            <person name="Varghese N."/>
            <person name="Submissions S."/>
        </authorList>
    </citation>
    <scope>NUCLEOTIDE SEQUENCE [LARGE SCALE GENOMIC DNA]</scope>
    <source>
        <strain evidence="3">KPR-1</strain>
    </source>
</reference>
<gene>
    <name evidence="2" type="ORF">SAMN02910418_01322</name>
</gene>
<dbReference type="RefSeq" id="WP_092563928.1">
    <property type="nucleotide sequence ID" value="NZ_FNQV01000007.1"/>
</dbReference>
<keyword evidence="1" id="KW-0812">Transmembrane</keyword>
<dbReference type="InterPro" id="IPR025443">
    <property type="entry name" value="DUF4307"/>
</dbReference>
<sequence length="130" mass="14103">MTSTDQYLRDRYGSPEGKNRLLWLGGAIAGLLIAIWLISQAVAITSPQAHSDVLGSTVNSDSSITVRYNVTSDLDATVRCTVRAFNENSIEVGVNEVETTIETQPTTVEVELMTTQRAARGDVTDCIVLK</sequence>
<evidence type="ECO:0000256" key="1">
    <source>
        <dbReference type="SAM" id="Phobius"/>
    </source>
</evidence>
<dbReference type="Proteomes" id="UP000199288">
    <property type="component" value="Unassembled WGS sequence"/>
</dbReference>
<feature type="transmembrane region" description="Helical" evidence="1">
    <location>
        <begin position="21"/>
        <end position="39"/>
    </location>
</feature>
<keyword evidence="3" id="KW-1185">Reference proteome</keyword>
<name>A0A1H4A5N5_9ACTO</name>
<dbReference type="AlphaFoldDB" id="A0A1H4A5N5"/>
<protein>
    <recommendedName>
        <fullName evidence="4">DUF4307 domain-containing protein</fullName>
    </recommendedName>
</protein>
<organism evidence="2 3">
    <name type="scientific">Bowdeniella nasicola</name>
    <dbReference type="NCBI Taxonomy" id="208480"/>
    <lineage>
        <taxon>Bacteria</taxon>
        <taxon>Bacillati</taxon>
        <taxon>Actinomycetota</taxon>
        <taxon>Actinomycetes</taxon>
        <taxon>Actinomycetales</taxon>
        <taxon>Actinomycetaceae</taxon>
        <taxon>Bowdeniella</taxon>
    </lineage>
</organism>
<dbReference type="Pfam" id="PF14155">
    <property type="entry name" value="DUF4307"/>
    <property type="match status" value="1"/>
</dbReference>
<evidence type="ECO:0008006" key="4">
    <source>
        <dbReference type="Google" id="ProtNLM"/>
    </source>
</evidence>
<evidence type="ECO:0000313" key="3">
    <source>
        <dbReference type="Proteomes" id="UP000199288"/>
    </source>
</evidence>
<keyword evidence="1" id="KW-1133">Transmembrane helix</keyword>
<dbReference type="OrthoDB" id="4793644at2"/>